<feature type="domain" description="Rhodanese" evidence="1">
    <location>
        <begin position="14"/>
        <end position="92"/>
    </location>
</feature>
<gene>
    <name evidence="2" type="ORF">J0J69_05780</name>
    <name evidence="3" type="ORF">J0J70_11750</name>
</gene>
<evidence type="ECO:0000313" key="3">
    <source>
        <dbReference type="EMBL" id="UUF08234.1"/>
    </source>
</evidence>
<name>A0A9Q9FIH7_9FIRM</name>
<evidence type="ECO:0000259" key="1">
    <source>
        <dbReference type="PROSITE" id="PS50206"/>
    </source>
</evidence>
<dbReference type="SMART" id="SM00450">
    <property type="entry name" value="RHOD"/>
    <property type="match status" value="1"/>
</dbReference>
<dbReference type="Proteomes" id="UP001058072">
    <property type="component" value="Chromosome"/>
</dbReference>
<dbReference type="RefSeq" id="WP_055242293.1">
    <property type="nucleotide sequence ID" value="NZ_CP071249.1"/>
</dbReference>
<protein>
    <submittedName>
        <fullName evidence="3">Rhodanese-like domain-containing protein</fullName>
    </submittedName>
</protein>
<dbReference type="Pfam" id="PF00581">
    <property type="entry name" value="Rhodanese"/>
    <property type="match status" value="1"/>
</dbReference>
<dbReference type="EMBL" id="CP071250">
    <property type="protein sequence ID" value="UUF08234.1"/>
    <property type="molecule type" value="Genomic_DNA"/>
</dbReference>
<dbReference type="PROSITE" id="PS50206">
    <property type="entry name" value="RHODANESE_3"/>
    <property type="match status" value="1"/>
</dbReference>
<dbReference type="Proteomes" id="UP001058016">
    <property type="component" value="Chromosome"/>
</dbReference>
<proteinExistence type="predicted"/>
<reference evidence="3 4" key="1">
    <citation type="submission" date="2021-03" db="EMBL/GenBank/DDBJ databases">
        <title>Comparative Genomics and Metabolomics in the genus Turicibacter.</title>
        <authorList>
            <person name="Maki J."/>
            <person name="Looft T."/>
        </authorList>
    </citation>
    <scope>NUCLEOTIDE SEQUENCE</scope>
    <source>
        <strain evidence="3">ISU324</strain>
        <strain evidence="2 4">MMM721</strain>
    </source>
</reference>
<dbReference type="AlphaFoldDB" id="A0A9Q9FIH7"/>
<organism evidence="3 5">
    <name type="scientific">Turicibacter bilis</name>
    <dbReference type="NCBI Taxonomy" id="2735723"/>
    <lineage>
        <taxon>Bacteria</taxon>
        <taxon>Bacillati</taxon>
        <taxon>Bacillota</taxon>
        <taxon>Erysipelotrichia</taxon>
        <taxon>Erysipelotrichales</taxon>
        <taxon>Turicibacteraceae</taxon>
        <taxon>Turicibacter</taxon>
    </lineage>
</organism>
<dbReference type="EMBL" id="CP071249">
    <property type="protein sequence ID" value="UUF07005.1"/>
    <property type="molecule type" value="Genomic_DNA"/>
</dbReference>
<dbReference type="PANTHER" id="PTHR43031:SF1">
    <property type="entry name" value="PYRIDINE NUCLEOTIDE-DISULPHIDE OXIDOREDUCTASE"/>
    <property type="match status" value="1"/>
</dbReference>
<dbReference type="Gene3D" id="3.40.250.10">
    <property type="entry name" value="Rhodanese-like domain"/>
    <property type="match status" value="1"/>
</dbReference>
<dbReference type="InterPro" id="IPR050229">
    <property type="entry name" value="GlpE_sulfurtransferase"/>
</dbReference>
<dbReference type="SUPFAM" id="SSF52821">
    <property type="entry name" value="Rhodanese/Cell cycle control phosphatase"/>
    <property type="match status" value="1"/>
</dbReference>
<dbReference type="InterPro" id="IPR001763">
    <property type="entry name" value="Rhodanese-like_dom"/>
</dbReference>
<evidence type="ECO:0000313" key="4">
    <source>
        <dbReference type="Proteomes" id="UP001058016"/>
    </source>
</evidence>
<dbReference type="CDD" id="cd00158">
    <property type="entry name" value="RHOD"/>
    <property type="match status" value="1"/>
</dbReference>
<accession>A0A9Q9FIH7</accession>
<keyword evidence="4" id="KW-1185">Reference proteome</keyword>
<evidence type="ECO:0000313" key="5">
    <source>
        <dbReference type="Proteomes" id="UP001058072"/>
    </source>
</evidence>
<sequence length="97" mass="11285">MPRSITMAQLSQIMSTNPVIIDIRDPYQYAQFHLPTAVNIPYQTLVMYPERYLNLRDTYYLICAHGGESYRACMMLEPAGYKVISIAGGYTNMRYRY</sequence>
<evidence type="ECO:0000313" key="2">
    <source>
        <dbReference type="EMBL" id="UUF07005.1"/>
    </source>
</evidence>
<dbReference type="PANTHER" id="PTHR43031">
    <property type="entry name" value="FAD-DEPENDENT OXIDOREDUCTASE"/>
    <property type="match status" value="1"/>
</dbReference>
<dbReference type="InterPro" id="IPR036873">
    <property type="entry name" value="Rhodanese-like_dom_sf"/>
</dbReference>